<keyword evidence="2" id="KW-1185">Reference proteome</keyword>
<comment type="caution">
    <text evidence="1">The sequence shown here is derived from an EMBL/GenBank/DDBJ whole genome shotgun (WGS) entry which is preliminary data.</text>
</comment>
<dbReference type="EMBL" id="ATCN01000403">
    <property type="protein sequence ID" value="EPR79100.1"/>
    <property type="molecule type" value="Genomic_DNA"/>
</dbReference>
<dbReference type="VEuPathDB" id="MicrosporidiaDB:SLOPH_1796"/>
<gene>
    <name evidence="1" type="ORF">SLOPH_1796</name>
</gene>
<sequence length="560" mass="67773">MEKESKQLDLIENFYSMDFNPVEFINDTFKDSSEFDIKEYSENLFMNIEDDKKKSRDMVKIHFNKYIESRELIKSLKKHEDLLKSSEIQINHILASNNELLNKFIKFMREKKIDLENEEKERRREYFKNKYKILFEFENRLKDYLNRNDYKKYVEHYKKGLRVYKEVEGSKFLKKLFNKNCKVEFLNKITDEIQNENNSVEEILKYFSYYFEIEKGDKKALGNTVLVNVKIFLNRTYDLVLSWDELNETTFYIFKMLNVIDLFFIENLIVEEFLKKIEETIDRLEMTDNVEEINTEINKNIIVYKIFLKRLRKIATGLNEKVNNQVVIRFVRGIEEIEDKILNILWKDGFYILRDDINSYEDKIFKILEESIKITENNKKVEKKLRNTIEKYLDFKNWKNLSTEKDKIVFKSSLIYVFKKENHIENDNSDGSFYFYTEYLQGLTELKEKIKKYSNFFDKPKYLVSKISDLIIEAEDKAINEIVSKIKITEDDVENLMIALKIVLIFKFSYKKILKKINYDSNVYNYFLSKIKKVEVNLNEEEKEEVTKLGWKFNYLLNLS</sequence>
<name>S7W8A9_SPRLO</name>
<evidence type="ECO:0000313" key="2">
    <source>
        <dbReference type="Proteomes" id="UP000014978"/>
    </source>
</evidence>
<protein>
    <submittedName>
        <fullName evidence="1">Uncharacterized protein</fullName>
    </submittedName>
</protein>
<dbReference type="HOGENOM" id="CLU_529991_0_0_1"/>
<dbReference type="InParanoid" id="S7W8A9"/>
<proteinExistence type="predicted"/>
<evidence type="ECO:0000313" key="1">
    <source>
        <dbReference type="EMBL" id="EPR79100.1"/>
    </source>
</evidence>
<dbReference type="OrthoDB" id="26242at2759"/>
<dbReference type="Proteomes" id="UP000014978">
    <property type="component" value="Unassembled WGS sequence"/>
</dbReference>
<dbReference type="AlphaFoldDB" id="S7W8A9"/>
<accession>S7W8A9</accession>
<reference evidence="2" key="1">
    <citation type="journal article" date="2013" name="PLoS Genet.">
        <title>The genome of Spraguea lophii and the basis of host-microsporidian interactions.</title>
        <authorList>
            <person name="Campbell S.E."/>
            <person name="Williams T.A."/>
            <person name="Yousuf A."/>
            <person name="Soanes D.M."/>
            <person name="Paszkiewicz K.H."/>
            <person name="Williams B.A.P."/>
        </authorList>
    </citation>
    <scope>NUCLEOTIDE SEQUENCE [LARGE SCALE GENOMIC DNA]</scope>
    <source>
        <strain evidence="2">42_110</strain>
    </source>
</reference>
<organism evidence="1 2">
    <name type="scientific">Spraguea lophii (strain 42_110)</name>
    <name type="common">Microsporidian parasite</name>
    <dbReference type="NCBI Taxonomy" id="1358809"/>
    <lineage>
        <taxon>Eukaryota</taxon>
        <taxon>Fungi</taxon>
        <taxon>Fungi incertae sedis</taxon>
        <taxon>Microsporidia</taxon>
        <taxon>Spragueidae</taxon>
        <taxon>Spraguea</taxon>
    </lineage>
</organism>
<dbReference type="OMA" id="WINTCVE"/>